<protein>
    <recommendedName>
        <fullName evidence="5">Beta-lactamase family protein</fullName>
    </recommendedName>
</protein>
<feature type="signal peptide" evidence="2">
    <location>
        <begin position="1"/>
        <end position="18"/>
    </location>
</feature>
<feature type="chain" id="PRO_5039035091" description="Beta-lactamase family protein" evidence="2">
    <location>
        <begin position="19"/>
        <end position="320"/>
    </location>
</feature>
<reference evidence="3 4" key="1">
    <citation type="submission" date="2019-02" db="EMBL/GenBank/DDBJ databases">
        <title>Genomic Encyclopedia of Type Strains, Phase IV (KMG-IV): sequencing the most valuable type-strain genomes for metagenomic binning, comparative biology and taxonomic classification.</title>
        <authorList>
            <person name="Goeker M."/>
        </authorList>
    </citation>
    <scope>NUCLEOTIDE SEQUENCE [LARGE SCALE GENOMIC DNA]</scope>
    <source>
        <strain evidence="3 4">DSM 101727</strain>
    </source>
</reference>
<evidence type="ECO:0008006" key="5">
    <source>
        <dbReference type="Google" id="ProtNLM"/>
    </source>
</evidence>
<keyword evidence="4" id="KW-1185">Reference proteome</keyword>
<sequence>MRSVALTAAAVCATAVLAGCSQSTAGAPSPAPEPTVSAPGAPQPIPRTRVSLRVPAGFMVDGRMPGLCRAGTSSGVIVVESALHGKTPEQAMEKMAAGLRRRPNPQGLEFDSVDRGTVAGMPAVLATGVQRISDQTFGKTTVAFAAPDAMVIMTGTLQYGDPLPIAELSAVLRDARWGDRAAPGDLGYDIRPAPGYTRMINSAGLSFTLGGRQEMGVPRFVVHRSASDVVLPEESRRQFAEQRFGQMPGSPAVGTINAKAVAGRSAFEITGQSAEKGLTMYAVIVFDGKRYILMSGGFDPAKHPDQLPAFRAMADSLVIK</sequence>
<evidence type="ECO:0000256" key="2">
    <source>
        <dbReference type="SAM" id="SignalP"/>
    </source>
</evidence>
<dbReference type="OrthoDB" id="3687964at2"/>
<dbReference type="EMBL" id="SGWQ01000004">
    <property type="protein sequence ID" value="RZS39005.1"/>
    <property type="molecule type" value="Genomic_DNA"/>
</dbReference>
<dbReference type="AlphaFoldDB" id="A0A4Q7KR28"/>
<comment type="caution">
    <text evidence="3">The sequence shown here is derived from an EMBL/GenBank/DDBJ whole genome shotgun (WGS) entry which is preliminary data.</text>
</comment>
<evidence type="ECO:0000256" key="1">
    <source>
        <dbReference type="SAM" id="MobiDB-lite"/>
    </source>
</evidence>
<keyword evidence="2" id="KW-0732">Signal</keyword>
<dbReference type="Proteomes" id="UP000294257">
    <property type="component" value="Unassembled WGS sequence"/>
</dbReference>
<feature type="region of interest" description="Disordered" evidence="1">
    <location>
        <begin position="22"/>
        <end position="47"/>
    </location>
</feature>
<evidence type="ECO:0000313" key="4">
    <source>
        <dbReference type="Proteomes" id="UP000294257"/>
    </source>
</evidence>
<dbReference type="RefSeq" id="WP_130344599.1">
    <property type="nucleotide sequence ID" value="NZ_SGWQ01000004.1"/>
</dbReference>
<accession>A0A4Q7KR28</accession>
<evidence type="ECO:0000313" key="3">
    <source>
        <dbReference type="EMBL" id="RZS39005.1"/>
    </source>
</evidence>
<proteinExistence type="predicted"/>
<organism evidence="3 4">
    <name type="scientific">Herbihabitans rhizosphaerae</name>
    <dbReference type="NCBI Taxonomy" id="1872711"/>
    <lineage>
        <taxon>Bacteria</taxon>
        <taxon>Bacillati</taxon>
        <taxon>Actinomycetota</taxon>
        <taxon>Actinomycetes</taxon>
        <taxon>Pseudonocardiales</taxon>
        <taxon>Pseudonocardiaceae</taxon>
        <taxon>Herbihabitans</taxon>
    </lineage>
</organism>
<dbReference type="PROSITE" id="PS51257">
    <property type="entry name" value="PROKAR_LIPOPROTEIN"/>
    <property type="match status" value="1"/>
</dbReference>
<gene>
    <name evidence="3" type="ORF">EV193_104216</name>
</gene>
<name>A0A4Q7KR28_9PSEU</name>